<dbReference type="EMBL" id="FORR01000010">
    <property type="protein sequence ID" value="SFJ46529.1"/>
    <property type="molecule type" value="Genomic_DNA"/>
</dbReference>
<evidence type="ECO:0000259" key="8">
    <source>
        <dbReference type="Pfam" id="PF00324"/>
    </source>
</evidence>
<dbReference type="AlphaFoldDB" id="A0A1I3RL89"/>
<dbReference type="Gene3D" id="1.20.1740.10">
    <property type="entry name" value="Amino acid/polyamine transporter I"/>
    <property type="match status" value="1"/>
</dbReference>
<name>A0A1I3RL89_9BACL</name>
<dbReference type="RefSeq" id="WP_093230345.1">
    <property type="nucleotide sequence ID" value="NZ_FORR01000010.1"/>
</dbReference>
<dbReference type="PIRSF" id="PIRSF006060">
    <property type="entry name" value="AA_transporter"/>
    <property type="match status" value="1"/>
</dbReference>
<dbReference type="FunFam" id="1.20.1740.10:FF:000001">
    <property type="entry name" value="Amino acid permease"/>
    <property type="match status" value="1"/>
</dbReference>
<keyword evidence="4" id="KW-0029">Amino-acid transport</keyword>
<feature type="transmembrane region" description="Helical" evidence="7">
    <location>
        <begin position="371"/>
        <end position="394"/>
    </location>
</feature>
<keyword evidence="10" id="KW-1185">Reference proteome</keyword>
<dbReference type="InterPro" id="IPR004840">
    <property type="entry name" value="Amino_acid_permease_CS"/>
</dbReference>
<evidence type="ECO:0000256" key="6">
    <source>
        <dbReference type="ARBA" id="ARBA00023136"/>
    </source>
</evidence>
<feature type="transmembrane region" description="Helical" evidence="7">
    <location>
        <begin position="106"/>
        <end position="127"/>
    </location>
</feature>
<keyword evidence="3 7" id="KW-0812">Transmembrane</keyword>
<dbReference type="PROSITE" id="PS00218">
    <property type="entry name" value="AMINO_ACID_PERMEASE_1"/>
    <property type="match status" value="1"/>
</dbReference>
<evidence type="ECO:0000313" key="10">
    <source>
        <dbReference type="Proteomes" id="UP000199545"/>
    </source>
</evidence>
<proteinExistence type="predicted"/>
<comment type="subcellular location">
    <subcellularLocation>
        <location evidence="1">Membrane</location>
        <topology evidence="1">Multi-pass membrane protein</topology>
    </subcellularLocation>
</comment>
<gene>
    <name evidence="9" type="ORF">SAMN05421852_11065</name>
</gene>
<feature type="transmembrane region" description="Helical" evidence="7">
    <location>
        <begin position="58"/>
        <end position="76"/>
    </location>
</feature>
<evidence type="ECO:0000256" key="2">
    <source>
        <dbReference type="ARBA" id="ARBA00022448"/>
    </source>
</evidence>
<feature type="transmembrane region" description="Helical" evidence="7">
    <location>
        <begin position="208"/>
        <end position="232"/>
    </location>
</feature>
<evidence type="ECO:0000256" key="3">
    <source>
        <dbReference type="ARBA" id="ARBA00022692"/>
    </source>
</evidence>
<reference evidence="9 10" key="1">
    <citation type="submission" date="2016-10" db="EMBL/GenBank/DDBJ databases">
        <authorList>
            <person name="de Groot N.N."/>
        </authorList>
    </citation>
    <scope>NUCLEOTIDE SEQUENCE [LARGE SCALE GENOMIC DNA]</scope>
    <source>
        <strain evidence="9 10">DSM 44778</strain>
    </source>
</reference>
<feature type="transmembrane region" description="Helical" evidence="7">
    <location>
        <begin position="133"/>
        <end position="152"/>
    </location>
</feature>
<keyword evidence="6 7" id="KW-0472">Membrane</keyword>
<organism evidence="9 10">
    <name type="scientific">Thermoflavimicrobium dichotomicum</name>
    <dbReference type="NCBI Taxonomy" id="46223"/>
    <lineage>
        <taxon>Bacteria</taxon>
        <taxon>Bacillati</taxon>
        <taxon>Bacillota</taxon>
        <taxon>Bacilli</taxon>
        <taxon>Bacillales</taxon>
        <taxon>Thermoactinomycetaceae</taxon>
        <taxon>Thermoflavimicrobium</taxon>
    </lineage>
</organism>
<dbReference type="Pfam" id="PF00324">
    <property type="entry name" value="AA_permease"/>
    <property type="match status" value="1"/>
</dbReference>
<feature type="transmembrane region" description="Helical" evidence="7">
    <location>
        <begin position="253"/>
        <end position="270"/>
    </location>
</feature>
<dbReference type="OrthoDB" id="9780162at2"/>
<evidence type="ECO:0000256" key="1">
    <source>
        <dbReference type="ARBA" id="ARBA00004141"/>
    </source>
</evidence>
<dbReference type="PANTHER" id="PTHR43495:SF5">
    <property type="entry name" value="GAMMA-AMINOBUTYRIC ACID PERMEASE"/>
    <property type="match status" value="1"/>
</dbReference>
<protein>
    <submittedName>
        <fullName evidence="9">L-asparagine transporter</fullName>
    </submittedName>
</protein>
<accession>A0A1I3RL89</accession>
<dbReference type="InterPro" id="IPR004841">
    <property type="entry name" value="AA-permease/SLC12A_dom"/>
</dbReference>
<keyword evidence="5 7" id="KW-1133">Transmembrane helix</keyword>
<feature type="transmembrane region" description="Helical" evidence="7">
    <location>
        <begin position="164"/>
        <end position="188"/>
    </location>
</feature>
<keyword evidence="2" id="KW-0813">Transport</keyword>
<evidence type="ECO:0000313" key="9">
    <source>
        <dbReference type="EMBL" id="SFJ46529.1"/>
    </source>
</evidence>
<evidence type="ECO:0000256" key="7">
    <source>
        <dbReference type="SAM" id="Phobius"/>
    </source>
</evidence>
<feature type="transmembrane region" description="Helical" evidence="7">
    <location>
        <begin position="29"/>
        <end position="52"/>
    </location>
</feature>
<feature type="domain" description="Amino acid permease/ SLC12A" evidence="8">
    <location>
        <begin position="29"/>
        <end position="459"/>
    </location>
</feature>
<dbReference type="GO" id="GO:0055085">
    <property type="term" value="P:transmembrane transport"/>
    <property type="evidence" value="ECO:0007669"/>
    <property type="project" value="InterPro"/>
</dbReference>
<dbReference type="GO" id="GO:0016020">
    <property type="term" value="C:membrane"/>
    <property type="evidence" value="ECO:0007669"/>
    <property type="project" value="UniProtKB-SubCell"/>
</dbReference>
<feature type="transmembrane region" description="Helical" evidence="7">
    <location>
        <begin position="298"/>
        <end position="317"/>
    </location>
</feature>
<dbReference type="GO" id="GO:0006865">
    <property type="term" value="P:amino acid transport"/>
    <property type="evidence" value="ECO:0007669"/>
    <property type="project" value="UniProtKB-KW"/>
</dbReference>
<feature type="transmembrane region" description="Helical" evidence="7">
    <location>
        <begin position="435"/>
        <end position="455"/>
    </location>
</feature>
<dbReference type="Proteomes" id="UP000199545">
    <property type="component" value="Unassembled WGS sequence"/>
</dbReference>
<sequence>MAEQLNETHQPDVFERENVLERKLGTRQLSMMVIGTAIGTGLFMGSGLSISYAGPGVIVSYSIAALIAFLLMMCLAEMTVKHPTAGSFGTHAEYYMGPWSGYLVRLTYWVSCVIAVGSEVTAVALYMKYWFPSFPQWLWIVLFSVLIVYFNARSVSNFGTLEYWFSFVKVTAIIVFIIIGTAIIFGIGTKPTGFSNYVAHGGFLPNGLYGVWMGTVTAMFSYIGSEMIAVAAGESKNPAENIPKTMRLSAARLILFYVLSLAVMVAVIPWKQAGSQEIAQSPFVKVFATLGIPFADHIMNFVVLIAALSAMNAQVYASTRMMFSLSKGGYVHSSLGNLNKRNVPIYSLLISCGGLVLATVLNIMVPDAYNILIGLATFGALFAWLMIFFTYLRFRKANREASSYQAPLYPFVPLLGIILLVGVFLTLLLDADWRFTWYSGIAWLVIISLFYVGWVKRKRQS</sequence>
<evidence type="ECO:0000256" key="4">
    <source>
        <dbReference type="ARBA" id="ARBA00022970"/>
    </source>
</evidence>
<dbReference type="STRING" id="46223.SAMN05421852_11065"/>
<dbReference type="PANTHER" id="PTHR43495">
    <property type="entry name" value="GABA PERMEASE"/>
    <property type="match status" value="1"/>
</dbReference>
<feature type="transmembrane region" description="Helical" evidence="7">
    <location>
        <begin position="343"/>
        <end position="365"/>
    </location>
</feature>
<feature type="transmembrane region" description="Helical" evidence="7">
    <location>
        <begin position="406"/>
        <end position="429"/>
    </location>
</feature>
<evidence type="ECO:0000256" key="5">
    <source>
        <dbReference type="ARBA" id="ARBA00022989"/>
    </source>
</evidence>